<dbReference type="Gene3D" id="3.40.30.10">
    <property type="entry name" value="Glutaredoxin"/>
    <property type="match status" value="1"/>
</dbReference>
<feature type="region of interest" description="Disordered" evidence="1">
    <location>
        <begin position="151"/>
        <end position="173"/>
    </location>
</feature>
<dbReference type="Proteomes" id="UP000176087">
    <property type="component" value="Unassembled WGS sequence"/>
</dbReference>
<organism evidence="2 3">
    <name type="scientific">Streptomyces abyssalis</name>
    <dbReference type="NCBI Taxonomy" id="933944"/>
    <lineage>
        <taxon>Bacteria</taxon>
        <taxon>Bacillati</taxon>
        <taxon>Actinomycetota</taxon>
        <taxon>Actinomycetes</taxon>
        <taxon>Kitasatosporales</taxon>
        <taxon>Streptomycetaceae</taxon>
        <taxon>Streptomyces</taxon>
    </lineage>
</organism>
<reference evidence="2 3" key="1">
    <citation type="journal article" date="2016" name="Front. Microbiol.">
        <title>Comparative Genomics Analysis of Streptomyces Species Reveals Their Adaptation to the Marine Environment and Their Diversity at the Genomic Level.</title>
        <authorList>
            <person name="Tian X."/>
            <person name="Zhang Z."/>
            <person name="Yang T."/>
            <person name="Chen M."/>
            <person name="Li J."/>
            <person name="Chen F."/>
            <person name="Yang J."/>
            <person name="Li W."/>
            <person name="Zhang B."/>
            <person name="Zhang Z."/>
            <person name="Wu J."/>
            <person name="Zhang C."/>
            <person name="Long L."/>
            <person name="Xiao J."/>
        </authorList>
    </citation>
    <scope>NUCLEOTIDE SEQUENCE [LARGE SCALE GENOMIC DNA]</scope>
    <source>
        <strain evidence="2 3">SCSIO 10390</strain>
    </source>
</reference>
<comment type="caution">
    <text evidence="2">The sequence shown here is derived from an EMBL/GenBank/DDBJ whole genome shotgun (WGS) entry which is preliminary data.</text>
</comment>
<dbReference type="Pfam" id="PF22234">
    <property type="entry name" value="Rv2466c-like"/>
    <property type="match status" value="1"/>
</dbReference>
<keyword evidence="3" id="KW-1185">Reference proteome</keyword>
<dbReference type="AlphaFoldDB" id="A0A1E7JR19"/>
<proteinExistence type="predicted"/>
<dbReference type="PATRIC" id="fig|933944.5.peg.154"/>
<gene>
    <name evidence="2" type="ORF">AN215_10715</name>
</gene>
<protein>
    <submittedName>
        <fullName evidence="2">Disulfide bond formation protein DsbA</fullName>
    </submittedName>
</protein>
<dbReference type="EMBL" id="LJGT01000038">
    <property type="protein sequence ID" value="OEU90708.1"/>
    <property type="molecule type" value="Genomic_DNA"/>
</dbReference>
<dbReference type="InterPro" id="IPR036249">
    <property type="entry name" value="Thioredoxin-like_sf"/>
</dbReference>
<dbReference type="SUPFAM" id="SSF52833">
    <property type="entry name" value="Thioredoxin-like"/>
    <property type="match status" value="1"/>
</dbReference>
<sequence>MRTAHFWFDPSCPYTWLTSRWLLEVAKVRPVRVRWHLMSLSVLNEGRDDDPEGDPEGWLWVPVRICAAVLEEYGQEALARLYTALWTVGGGEQEWLGDLHDSLEKAGLPRTLADAGMTTAHDEAIRASTAEAVGLVGTHVGTPVISVSGHGDHHGGGHGHGEMDGDREGERAGAGQARTAFFGPVVSEVPTGEAAARLWDGVLLVASTPGFHELQTSRPPAPGPS</sequence>
<evidence type="ECO:0000256" key="1">
    <source>
        <dbReference type="SAM" id="MobiDB-lite"/>
    </source>
</evidence>
<evidence type="ECO:0000313" key="2">
    <source>
        <dbReference type="EMBL" id="OEU90708.1"/>
    </source>
</evidence>
<accession>A0A1E7JR19</accession>
<dbReference type="CDD" id="cd02972">
    <property type="entry name" value="DsbA_family"/>
    <property type="match status" value="1"/>
</dbReference>
<evidence type="ECO:0000313" key="3">
    <source>
        <dbReference type="Proteomes" id="UP000176087"/>
    </source>
</evidence>
<feature type="compositionally biased region" description="Basic and acidic residues" evidence="1">
    <location>
        <begin position="151"/>
        <end position="171"/>
    </location>
</feature>
<dbReference type="InterPro" id="IPR053977">
    <property type="entry name" value="Rv2466c-like"/>
</dbReference>
<dbReference type="STRING" id="933944.AN215_10715"/>
<name>A0A1E7JR19_9ACTN</name>
<dbReference type="OrthoDB" id="4125991at2"/>